<sequence length="110" mass="11746">MPATGALVALRRRNEKLGQSACGVEASAGGQVISAVVSAARIPSEPGKPGFSAGTSRACGCWDMRKQSGSVRIGWQRRAGDANAEQGKRRARNVHTRHRHHYQGFDAAYS</sequence>
<accession>A0A179HVA1</accession>
<evidence type="ECO:0000256" key="1">
    <source>
        <dbReference type="SAM" id="MobiDB-lite"/>
    </source>
</evidence>
<dbReference type="AlphaFoldDB" id="A0A179HVA1"/>
<name>A0A179HVA1_PURLI</name>
<evidence type="ECO:0000313" key="2">
    <source>
        <dbReference type="EMBL" id="OAQ78976.1"/>
    </source>
</evidence>
<organism evidence="3 4">
    <name type="scientific">Purpureocillium lilacinum</name>
    <name type="common">Paecilomyces lilacinus</name>
    <dbReference type="NCBI Taxonomy" id="33203"/>
    <lineage>
        <taxon>Eukaryota</taxon>
        <taxon>Fungi</taxon>
        <taxon>Dikarya</taxon>
        <taxon>Ascomycota</taxon>
        <taxon>Pezizomycotina</taxon>
        <taxon>Sordariomycetes</taxon>
        <taxon>Hypocreomycetidae</taxon>
        <taxon>Hypocreales</taxon>
        <taxon>Ophiocordycipitaceae</taxon>
        <taxon>Purpureocillium</taxon>
    </lineage>
</organism>
<dbReference type="Proteomes" id="UP000078240">
    <property type="component" value="Unassembled WGS sequence"/>
</dbReference>
<reference evidence="3 4" key="1">
    <citation type="submission" date="2016-02" db="EMBL/GenBank/DDBJ databases">
        <title>Biosynthesis of antibiotic leucinostatins and their inhibition on Phytophthora in bio-control Purpureocillium lilacinum.</title>
        <authorList>
            <person name="Wang G."/>
            <person name="Liu Z."/>
            <person name="Lin R."/>
            <person name="Li E."/>
            <person name="Mao Z."/>
            <person name="Ling J."/>
            <person name="Yin W."/>
            <person name="Xie B."/>
        </authorList>
    </citation>
    <scope>NUCLEOTIDE SEQUENCE [LARGE SCALE GENOMIC DNA]</scope>
    <source>
        <strain evidence="2">PLBJ-1</strain>
        <strain evidence="3">PLFJ-1</strain>
    </source>
</reference>
<dbReference type="EMBL" id="LSBI01000002">
    <property type="protein sequence ID" value="OAQ93273.1"/>
    <property type="molecule type" value="Genomic_DNA"/>
</dbReference>
<evidence type="ECO:0000313" key="3">
    <source>
        <dbReference type="EMBL" id="OAQ93273.1"/>
    </source>
</evidence>
<protein>
    <submittedName>
        <fullName evidence="3">Uncharacterized protein</fullName>
    </submittedName>
</protein>
<dbReference type="Proteomes" id="UP000078340">
    <property type="component" value="Unassembled WGS sequence"/>
</dbReference>
<feature type="compositionally biased region" description="Basic residues" evidence="1">
    <location>
        <begin position="89"/>
        <end position="102"/>
    </location>
</feature>
<proteinExistence type="predicted"/>
<comment type="caution">
    <text evidence="3">The sequence shown here is derived from an EMBL/GenBank/DDBJ whole genome shotgun (WGS) entry which is preliminary data.</text>
</comment>
<feature type="region of interest" description="Disordered" evidence="1">
    <location>
        <begin position="78"/>
        <end position="110"/>
    </location>
</feature>
<evidence type="ECO:0000313" key="4">
    <source>
        <dbReference type="Proteomes" id="UP000078340"/>
    </source>
</evidence>
<gene>
    <name evidence="2" type="ORF">VFPBJ_07097</name>
    <name evidence="3" type="ORF">VFPFJ_02434</name>
</gene>
<dbReference type="EMBL" id="LSBH01000005">
    <property type="protein sequence ID" value="OAQ78976.1"/>
    <property type="molecule type" value="Genomic_DNA"/>
</dbReference>